<reference evidence="1" key="1">
    <citation type="submission" date="2022-03" db="EMBL/GenBank/DDBJ databases">
        <authorList>
            <person name="Sayadi A."/>
        </authorList>
    </citation>
    <scope>NUCLEOTIDE SEQUENCE</scope>
</reference>
<dbReference type="AlphaFoldDB" id="A0A9P0JXL7"/>
<keyword evidence="2" id="KW-1185">Reference proteome</keyword>
<sequence length="52" mass="6290">MEVMTVFKDSASLQFSRIFFQIGAQNHVSRSILFRTYYESDIRLIFFLILYF</sequence>
<proteinExistence type="predicted"/>
<organism evidence="1 2">
    <name type="scientific">Acanthoscelides obtectus</name>
    <name type="common">Bean weevil</name>
    <name type="synonym">Bruchus obtectus</name>
    <dbReference type="NCBI Taxonomy" id="200917"/>
    <lineage>
        <taxon>Eukaryota</taxon>
        <taxon>Metazoa</taxon>
        <taxon>Ecdysozoa</taxon>
        <taxon>Arthropoda</taxon>
        <taxon>Hexapoda</taxon>
        <taxon>Insecta</taxon>
        <taxon>Pterygota</taxon>
        <taxon>Neoptera</taxon>
        <taxon>Endopterygota</taxon>
        <taxon>Coleoptera</taxon>
        <taxon>Polyphaga</taxon>
        <taxon>Cucujiformia</taxon>
        <taxon>Chrysomeloidea</taxon>
        <taxon>Chrysomelidae</taxon>
        <taxon>Bruchinae</taxon>
        <taxon>Bruchini</taxon>
        <taxon>Acanthoscelides</taxon>
    </lineage>
</organism>
<accession>A0A9P0JXL7</accession>
<protein>
    <submittedName>
        <fullName evidence="1">Uncharacterized protein</fullName>
    </submittedName>
</protein>
<evidence type="ECO:0000313" key="1">
    <source>
        <dbReference type="EMBL" id="CAH1962163.1"/>
    </source>
</evidence>
<evidence type="ECO:0000313" key="2">
    <source>
        <dbReference type="Proteomes" id="UP001152888"/>
    </source>
</evidence>
<name>A0A9P0JXL7_ACAOB</name>
<dbReference type="EMBL" id="CAKOFQ010006700">
    <property type="protein sequence ID" value="CAH1962163.1"/>
    <property type="molecule type" value="Genomic_DNA"/>
</dbReference>
<comment type="caution">
    <text evidence="1">The sequence shown here is derived from an EMBL/GenBank/DDBJ whole genome shotgun (WGS) entry which is preliminary data.</text>
</comment>
<gene>
    <name evidence="1" type="ORF">ACAOBT_LOCUS4531</name>
</gene>
<dbReference type="Proteomes" id="UP001152888">
    <property type="component" value="Unassembled WGS sequence"/>
</dbReference>